<dbReference type="AlphaFoldDB" id="A0A134AH31"/>
<sequence length="385" mass="43850">MKKILLVFMLLFMLSGCAPEEKSSPQKTAQQPVQRVDILALGDFMLHHPQLRAAEKNGGYDFKPIFRYLTPYIQEADIAMINLETTLTDGSKGYTTYPVFSSPKEAARDFKDVGFDIISTANNHSYDKVMDGVESTYHYLKEAGLDVMGTQIEDTPPLIKEVNGIKLGFICYTYGLNGFDNLLKNSDKPFAVSIFSEEKVENDIRYLKEKGVDAIICYIHWGEEYRKEPTDLQRAQARFLAERGVALILGSHPHVPQGVDNVVTKDGKTFVAYSMGNFVSNQRREYMNRRDVETGQMVRASIIKDDKGTRVESFEPLALYVDKYTAGGLHFEVIPVVYALTGEMPVERIDNIRGRLEEAEREHEKRIDPNLVIQMKKERNEHEEK</sequence>
<evidence type="ECO:0000256" key="1">
    <source>
        <dbReference type="ARBA" id="ARBA00005662"/>
    </source>
</evidence>
<dbReference type="RefSeq" id="WP_068367301.1">
    <property type="nucleotide sequence ID" value="NZ_KQ960172.1"/>
</dbReference>
<name>A0A134AH31_9FIRM</name>
<feature type="chain" id="PRO_5039485496" evidence="2">
    <location>
        <begin position="19"/>
        <end position="385"/>
    </location>
</feature>
<comment type="similarity">
    <text evidence="1">Belongs to the CapA family.</text>
</comment>
<dbReference type="SMART" id="SM00854">
    <property type="entry name" value="PGA_cap"/>
    <property type="match status" value="1"/>
</dbReference>
<dbReference type="SUPFAM" id="SSF56300">
    <property type="entry name" value="Metallo-dependent phosphatases"/>
    <property type="match status" value="1"/>
</dbReference>
<dbReference type="Proteomes" id="UP000070442">
    <property type="component" value="Unassembled WGS sequence"/>
</dbReference>
<dbReference type="PROSITE" id="PS51257">
    <property type="entry name" value="PROKAR_LIPOPROTEIN"/>
    <property type="match status" value="1"/>
</dbReference>
<reference evidence="5" key="1">
    <citation type="submission" date="2016-01" db="EMBL/GenBank/DDBJ databases">
        <authorList>
            <person name="Mitreva M."/>
            <person name="Pepin K.H."/>
            <person name="Mihindukulasuriya K.A."/>
            <person name="Fulton R."/>
            <person name="Fronick C."/>
            <person name="O'Laughlin M."/>
            <person name="Miner T."/>
            <person name="Herter B."/>
            <person name="Rosa B.A."/>
            <person name="Cordes M."/>
            <person name="Tomlinson C."/>
            <person name="Wollam A."/>
            <person name="Palsikar V.B."/>
            <person name="Mardis E.R."/>
            <person name="Wilson R.K."/>
        </authorList>
    </citation>
    <scope>NUCLEOTIDE SEQUENCE [LARGE SCALE GENOMIC DNA]</scope>
    <source>
        <strain evidence="5">DNF00729</strain>
    </source>
</reference>
<evidence type="ECO:0000256" key="2">
    <source>
        <dbReference type="SAM" id="SignalP"/>
    </source>
</evidence>
<dbReference type="EMBL" id="LSDG01000023">
    <property type="protein sequence ID" value="KXB66974.1"/>
    <property type="molecule type" value="Genomic_DNA"/>
</dbReference>
<evidence type="ECO:0000313" key="4">
    <source>
        <dbReference type="EMBL" id="KXB66974.1"/>
    </source>
</evidence>
<feature type="signal peptide" evidence="2">
    <location>
        <begin position="1"/>
        <end position="18"/>
    </location>
</feature>
<dbReference type="OrthoDB" id="9810906at2"/>
<dbReference type="InterPro" id="IPR052169">
    <property type="entry name" value="CW_Biosynth-Accessory"/>
</dbReference>
<dbReference type="InterPro" id="IPR029052">
    <property type="entry name" value="Metallo-depent_PP-like"/>
</dbReference>
<dbReference type="InterPro" id="IPR019079">
    <property type="entry name" value="Capsule_synth_CapA"/>
</dbReference>
<evidence type="ECO:0000259" key="3">
    <source>
        <dbReference type="SMART" id="SM00854"/>
    </source>
</evidence>
<dbReference type="PANTHER" id="PTHR33393:SF12">
    <property type="entry name" value="CAPSULE BIOSYNTHESIS PROTEIN CAPA"/>
    <property type="match status" value="1"/>
</dbReference>
<keyword evidence="5" id="KW-1185">Reference proteome</keyword>
<dbReference type="Gene3D" id="3.60.21.10">
    <property type="match status" value="1"/>
</dbReference>
<organism evidence="4 5">
    <name type="scientific">Aedoeadaptatus coxii</name>
    <dbReference type="NCBI Taxonomy" id="755172"/>
    <lineage>
        <taxon>Bacteria</taxon>
        <taxon>Bacillati</taxon>
        <taxon>Bacillota</taxon>
        <taxon>Tissierellia</taxon>
        <taxon>Tissierellales</taxon>
        <taxon>Peptoniphilaceae</taxon>
        <taxon>Aedoeadaptatus</taxon>
    </lineage>
</organism>
<feature type="domain" description="Capsule synthesis protein CapA" evidence="3">
    <location>
        <begin position="37"/>
        <end position="282"/>
    </location>
</feature>
<accession>A0A134AH31</accession>
<dbReference type="CDD" id="cd07381">
    <property type="entry name" value="MPP_CapA"/>
    <property type="match status" value="1"/>
</dbReference>
<evidence type="ECO:0000313" key="5">
    <source>
        <dbReference type="Proteomes" id="UP000070442"/>
    </source>
</evidence>
<comment type="caution">
    <text evidence="4">The sequence shown here is derived from an EMBL/GenBank/DDBJ whole genome shotgun (WGS) entry which is preliminary data.</text>
</comment>
<proteinExistence type="inferred from homology"/>
<dbReference type="Pfam" id="PF09587">
    <property type="entry name" value="PGA_cap"/>
    <property type="match status" value="1"/>
</dbReference>
<keyword evidence="2" id="KW-0732">Signal</keyword>
<protein>
    <submittedName>
        <fullName evidence="4">Bacterial capsule synthesis protein</fullName>
    </submittedName>
</protein>
<dbReference type="STRING" id="755172.HMPREF1863_00699"/>
<gene>
    <name evidence="4" type="ORF">HMPREF1863_00699</name>
</gene>
<dbReference type="PATRIC" id="fig|755172.3.peg.670"/>
<dbReference type="PANTHER" id="PTHR33393">
    <property type="entry name" value="POLYGLUTAMINE SYNTHESIS ACCESSORY PROTEIN RV0574C-RELATED"/>
    <property type="match status" value="1"/>
</dbReference>